<evidence type="ECO:0000256" key="1">
    <source>
        <dbReference type="SAM" id="MobiDB-lite"/>
    </source>
</evidence>
<dbReference type="EMBL" id="JAPFFF010000053">
    <property type="protein sequence ID" value="KAK8838913.1"/>
    <property type="molecule type" value="Genomic_DNA"/>
</dbReference>
<keyword evidence="3" id="KW-1185">Reference proteome</keyword>
<protein>
    <submittedName>
        <fullName evidence="2">Uncharacterized protein</fullName>
    </submittedName>
</protein>
<gene>
    <name evidence="2" type="ORF">M9Y10_032372</name>
</gene>
<feature type="compositionally biased region" description="Low complexity" evidence="1">
    <location>
        <begin position="1"/>
        <end position="54"/>
    </location>
</feature>
<proteinExistence type="predicted"/>
<comment type="caution">
    <text evidence="2">The sequence shown here is derived from an EMBL/GenBank/DDBJ whole genome shotgun (WGS) entry which is preliminary data.</text>
</comment>
<reference evidence="2 3" key="1">
    <citation type="submission" date="2024-04" db="EMBL/GenBank/DDBJ databases">
        <title>Tritrichomonas musculus Genome.</title>
        <authorList>
            <person name="Alves-Ferreira E."/>
            <person name="Grigg M."/>
            <person name="Lorenzi H."/>
            <person name="Galac M."/>
        </authorList>
    </citation>
    <scope>NUCLEOTIDE SEQUENCE [LARGE SCALE GENOMIC DNA]</scope>
    <source>
        <strain evidence="2 3">EAF2021</strain>
    </source>
</reference>
<sequence>MGSSHSSSSPKTLPSITSSQSSSLSQSTPQAQPQQLQPSPSTPQIQTQLQQLQSEATPPNIGQLNEQQLASYEIPNAKKYKEQYNEEINDNLLGQFRYNYARFYKQRAKQNEISVDIDKRANIRILIIIGSSINYTCSKYFRGTYQKNAEDLSSALLIRHLFHNAFGIPYSQILITSTQNSDFEYDNININLISEPNTIFDEINDINPFTEKVKFKFFLKNKSEFELNQRINLSQVKDQNYKFYMEEDISNIVKPFNYYVIENALKSKTDSHLLAFFIDHEYESGFSDNLSYQFFIERLLKIECKHFYIFNDSCCSGSLIKLINICNDFLDIFPDIEDPTLESALFFFLTTLNKTSPEFIKDEIVYKIEKIDTIYKSKLSEITKKDLILKLQNLEAPIIEKIYQFVINLDPGFLSAGCVPHQFIQFSKKSTIFASSAYNQISLTLPGRKLDISAFNEPKIRVFGSILISIWIESFLDKKGQSSLENFRKCIIDLFKSYKKMFIDIIISQNEFIGKKTENTSLPDILKINSFFSADLLSETHYLNNGNTDYWPDFSSIMLEEKFWNIDKSNVDTNEYENVSFCMFKIHSSNQPIENPHNFGPAEGTFYRNKFIKDFEYAVNLLFEKNKLDTKFSFNNSKSNDEIIDKYYSGYSQFICSIKPMINSHNWQVVDSLKVPMTLFFNEKPNEIEKYAGLFAEAFKNVIIFWKEYD</sequence>
<dbReference type="Proteomes" id="UP001470230">
    <property type="component" value="Unassembled WGS sequence"/>
</dbReference>
<evidence type="ECO:0000313" key="3">
    <source>
        <dbReference type="Proteomes" id="UP001470230"/>
    </source>
</evidence>
<name>A0ABR2GY71_9EUKA</name>
<feature type="region of interest" description="Disordered" evidence="1">
    <location>
        <begin position="1"/>
        <end position="59"/>
    </location>
</feature>
<accession>A0ABR2GY71</accession>
<organism evidence="2 3">
    <name type="scientific">Tritrichomonas musculus</name>
    <dbReference type="NCBI Taxonomy" id="1915356"/>
    <lineage>
        <taxon>Eukaryota</taxon>
        <taxon>Metamonada</taxon>
        <taxon>Parabasalia</taxon>
        <taxon>Tritrichomonadida</taxon>
        <taxon>Tritrichomonadidae</taxon>
        <taxon>Tritrichomonas</taxon>
    </lineage>
</organism>
<evidence type="ECO:0000313" key="2">
    <source>
        <dbReference type="EMBL" id="KAK8838913.1"/>
    </source>
</evidence>